<dbReference type="GO" id="GO:0008270">
    <property type="term" value="F:zinc ion binding"/>
    <property type="evidence" value="ECO:0007669"/>
    <property type="project" value="UniProtKB-KW"/>
</dbReference>
<dbReference type="OrthoDB" id="2120809at2759"/>
<evidence type="ECO:0000256" key="5">
    <source>
        <dbReference type="SAM" id="MobiDB-lite"/>
    </source>
</evidence>
<dbReference type="Gene3D" id="1.20.120.1750">
    <property type="match status" value="1"/>
</dbReference>
<dbReference type="GO" id="GO:0016567">
    <property type="term" value="P:protein ubiquitination"/>
    <property type="evidence" value="ECO:0007669"/>
    <property type="project" value="InterPro"/>
</dbReference>
<evidence type="ECO:0000313" key="8">
    <source>
        <dbReference type="Proteomes" id="UP000070544"/>
    </source>
</evidence>
<evidence type="ECO:0000256" key="2">
    <source>
        <dbReference type="ARBA" id="ARBA00022771"/>
    </source>
</evidence>
<keyword evidence="3" id="KW-0833">Ubl conjugation pathway</keyword>
<keyword evidence="1" id="KW-0479">Metal-binding</keyword>
<dbReference type="EMBL" id="KQ965735">
    <property type="protein sequence ID" value="KXS20563.1"/>
    <property type="molecule type" value="Genomic_DNA"/>
</dbReference>
<gene>
    <name evidence="7" type="ORF">M427DRAFT_41304</name>
</gene>
<dbReference type="SUPFAM" id="SSF57667">
    <property type="entry name" value="beta-beta-alpha zinc fingers"/>
    <property type="match status" value="1"/>
</dbReference>
<evidence type="ECO:0000256" key="3">
    <source>
        <dbReference type="ARBA" id="ARBA00022786"/>
    </source>
</evidence>
<sequence length="367" mass="40912">MATTIHGAQFEVPSLLEAASELSEMAEFERDIELAERLQLEEAIRASQELTALDDGMDVDAVIPDTSLASESLLIQASELISEADYVKASTFGHLEKSVNGDDRFEDDQIQNARTLLNATSDLHTEPKGKGGAAAAPAGRETSQGGLFSDCLPDGITSPTELDRITVRHIEASMGDNKLYWVPQKLTCAQYQALPIHLRNKEDEQFQLLAQERRWKRCPACQAMVELNTGCNHITCKCKKEFCYICGGDWVQQQNCRNGCPLWDEQNLVDEENLRAGAGLRTPLVSLYDVADGLNVGFRVPRWMAADLDEKLCSYCGQTFYNLDGLVQHLQTTMQHRVYICCGRIFLNGDGVIKHRQMSGDIFAHYE</sequence>
<dbReference type="PANTHER" id="PTHR11685">
    <property type="entry name" value="RBR FAMILY RING FINGER AND IBR DOMAIN-CONTAINING"/>
    <property type="match status" value="1"/>
</dbReference>
<dbReference type="GO" id="GO:0004842">
    <property type="term" value="F:ubiquitin-protein transferase activity"/>
    <property type="evidence" value="ECO:0007669"/>
    <property type="project" value="InterPro"/>
</dbReference>
<dbReference type="InterPro" id="IPR002867">
    <property type="entry name" value="IBR_dom"/>
</dbReference>
<reference evidence="7 8" key="1">
    <citation type="journal article" date="2015" name="Genome Biol. Evol.">
        <title>Phylogenomic analyses indicate that early fungi evolved digesting cell walls of algal ancestors of land plants.</title>
        <authorList>
            <person name="Chang Y."/>
            <person name="Wang S."/>
            <person name="Sekimoto S."/>
            <person name="Aerts A.L."/>
            <person name="Choi C."/>
            <person name="Clum A."/>
            <person name="LaButti K.M."/>
            <person name="Lindquist E.A."/>
            <person name="Yee Ngan C."/>
            <person name="Ohm R.A."/>
            <person name="Salamov A.A."/>
            <person name="Grigoriev I.V."/>
            <person name="Spatafora J.W."/>
            <person name="Berbee M.L."/>
        </authorList>
    </citation>
    <scope>NUCLEOTIDE SEQUENCE [LARGE SCALE GENOMIC DNA]</scope>
    <source>
        <strain evidence="7 8">JEL478</strain>
    </source>
</reference>
<dbReference type="InterPro" id="IPR031127">
    <property type="entry name" value="E3_UB_ligase_RBR"/>
</dbReference>
<dbReference type="AlphaFoldDB" id="A0A139AVF2"/>
<evidence type="ECO:0000259" key="6">
    <source>
        <dbReference type="Pfam" id="PF01485"/>
    </source>
</evidence>
<evidence type="ECO:0000313" key="7">
    <source>
        <dbReference type="EMBL" id="KXS20563.1"/>
    </source>
</evidence>
<name>A0A139AVF2_GONPJ</name>
<accession>A0A139AVF2</accession>
<organism evidence="7 8">
    <name type="scientific">Gonapodya prolifera (strain JEL478)</name>
    <name type="common">Monoblepharis prolifera</name>
    <dbReference type="NCBI Taxonomy" id="1344416"/>
    <lineage>
        <taxon>Eukaryota</taxon>
        <taxon>Fungi</taxon>
        <taxon>Fungi incertae sedis</taxon>
        <taxon>Chytridiomycota</taxon>
        <taxon>Chytridiomycota incertae sedis</taxon>
        <taxon>Monoblepharidomycetes</taxon>
        <taxon>Monoblepharidales</taxon>
        <taxon>Gonapodyaceae</taxon>
        <taxon>Gonapodya</taxon>
    </lineage>
</organism>
<keyword evidence="8" id="KW-1185">Reference proteome</keyword>
<dbReference type="SUPFAM" id="SSF57850">
    <property type="entry name" value="RING/U-box"/>
    <property type="match status" value="1"/>
</dbReference>
<keyword evidence="4" id="KW-0862">Zinc</keyword>
<proteinExistence type="predicted"/>
<evidence type="ECO:0000256" key="1">
    <source>
        <dbReference type="ARBA" id="ARBA00022723"/>
    </source>
</evidence>
<dbReference type="Pfam" id="PF01485">
    <property type="entry name" value="IBR"/>
    <property type="match status" value="1"/>
</dbReference>
<evidence type="ECO:0000256" key="4">
    <source>
        <dbReference type="ARBA" id="ARBA00022833"/>
    </source>
</evidence>
<dbReference type="CDD" id="cd22584">
    <property type="entry name" value="Rcat_RBR_unk"/>
    <property type="match status" value="1"/>
</dbReference>
<protein>
    <recommendedName>
        <fullName evidence="6">IBR domain-containing protein</fullName>
    </recommendedName>
</protein>
<dbReference type="Proteomes" id="UP000070544">
    <property type="component" value="Unassembled WGS sequence"/>
</dbReference>
<keyword evidence="2" id="KW-0863">Zinc-finger</keyword>
<feature type="domain" description="IBR" evidence="6">
    <location>
        <begin position="209"/>
        <end position="256"/>
    </location>
</feature>
<feature type="region of interest" description="Disordered" evidence="5">
    <location>
        <begin position="120"/>
        <end position="142"/>
    </location>
</feature>
<dbReference type="STRING" id="1344416.A0A139AVF2"/>
<dbReference type="InterPro" id="IPR036236">
    <property type="entry name" value="Znf_C2H2_sf"/>
</dbReference>